<dbReference type="InterPro" id="IPR013221">
    <property type="entry name" value="Mur_ligase_cen"/>
</dbReference>
<dbReference type="GO" id="GO:0008841">
    <property type="term" value="F:dihydrofolate synthase activity"/>
    <property type="evidence" value="ECO:0007669"/>
    <property type="project" value="TreeGrafter"/>
</dbReference>
<dbReference type="Gene3D" id="3.90.190.20">
    <property type="entry name" value="Mur ligase, C-terminal domain"/>
    <property type="match status" value="1"/>
</dbReference>
<keyword evidence="4" id="KW-0547">Nucleotide-binding</keyword>
<evidence type="ECO:0000256" key="3">
    <source>
        <dbReference type="ARBA" id="ARBA00022723"/>
    </source>
</evidence>
<sequence length="372" mass="42505">MGIYRIMPNTNIYKKSLEWLEDLNQNKIVPGLERIQKIMKLLGNPQDKLRVISVGGTNAKGSTSYNLSKTLMQTGKIIGCFTSPHLHSVRERIKINDKNISEEEFAKNLFDLRDLAKKNNIEMTYFETLTALAYHYFLSKRVDFAIMEIGLGGEWDAVNVADAEIAILTTLGLDHTEYLGNSLDEIAKTKAKIVREETTVITGWEKNYHKHIPRCKNIFHAKTVGDWIKICIECLDLSIKPIIDPIPGRQEIYLNFTLDTAHNQQAINFLLSNDKKYQIIILGMLNDKDIDKFVYELPDDCIVLACNLDSERGATSREIADICKKKNIMCKQYENVRKAIKSVNSEKTLITGSFYTVSEAREYFKLDGYSEL</sequence>
<comment type="caution">
    <text evidence="8">The sequence shown here is derived from an EMBL/GenBank/DDBJ whole genome shotgun (WGS) entry which is preliminary data.</text>
</comment>
<dbReference type="GO" id="GO:0046872">
    <property type="term" value="F:metal ion binding"/>
    <property type="evidence" value="ECO:0007669"/>
    <property type="project" value="UniProtKB-KW"/>
</dbReference>
<keyword evidence="6" id="KW-0460">Magnesium</keyword>
<accession>A0A1J5TJP4</accession>
<dbReference type="InterPro" id="IPR001645">
    <property type="entry name" value="Folylpolyglutamate_synth"/>
</dbReference>
<dbReference type="STRING" id="1888995.BD935_02840"/>
<dbReference type="SUPFAM" id="SSF53623">
    <property type="entry name" value="MurD-like peptide ligases, catalytic domain"/>
    <property type="match status" value="1"/>
</dbReference>
<evidence type="ECO:0000256" key="2">
    <source>
        <dbReference type="ARBA" id="ARBA00022598"/>
    </source>
</evidence>
<dbReference type="NCBIfam" id="TIGR01499">
    <property type="entry name" value="folC"/>
    <property type="match status" value="1"/>
</dbReference>
<organism evidence="8 9">
    <name type="scientific">Marine Group III euryarchaeote CG-Epi1</name>
    <dbReference type="NCBI Taxonomy" id="1888995"/>
    <lineage>
        <taxon>Archaea</taxon>
        <taxon>Methanobacteriati</taxon>
        <taxon>Thermoplasmatota</taxon>
        <taxon>Thermoplasmata</taxon>
        <taxon>Candidatus Thermoprofundales</taxon>
    </lineage>
</organism>
<dbReference type="EMBL" id="MIZA01000024">
    <property type="protein sequence ID" value="OIR16501.1"/>
    <property type="molecule type" value="Genomic_DNA"/>
</dbReference>
<keyword evidence="2" id="KW-0436">Ligase</keyword>
<comment type="similarity">
    <text evidence="1">Belongs to the folylpolyglutamate synthase family.</text>
</comment>
<dbReference type="Proteomes" id="UP000183080">
    <property type="component" value="Unassembled WGS sequence"/>
</dbReference>
<evidence type="ECO:0000313" key="8">
    <source>
        <dbReference type="EMBL" id="OIR16501.1"/>
    </source>
</evidence>
<evidence type="ECO:0000256" key="6">
    <source>
        <dbReference type="ARBA" id="ARBA00022842"/>
    </source>
</evidence>
<evidence type="ECO:0000256" key="4">
    <source>
        <dbReference type="ARBA" id="ARBA00022741"/>
    </source>
</evidence>
<evidence type="ECO:0000313" key="9">
    <source>
        <dbReference type="Proteomes" id="UP000183080"/>
    </source>
</evidence>
<dbReference type="PANTHER" id="PTHR11136:SF0">
    <property type="entry name" value="DIHYDROFOLATE SYNTHETASE-RELATED"/>
    <property type="match status" value="1"/>
</dbReference>
<evidence type="ECO:0000256" key="5">
    <source>
        <dbReference type="ARBA" id="ARBA00022840"/>
    </source>
</evidence>
<evidence type="ECO:0000256" key="1">
    <source>
        <dbReference type="ARBA" id="ARBA00008276"/>
    </source>
</evidence>
<keyword evidence="3" id="KW-0479">Metal-binding</keyword>
<keyword evidence="5" id="KW-0067">ATP-binding</keyword>
<gene>
    <name evidence="8" type="ORF">BD935_02840</name>
</gene>
<dbReference type="Pfam" id="PF08245">
    <property type="entry name" value="Mur_ligase_M"/>
    <property type="match status" value="1"/>
</dbReference>
<evidence type="ECO:0000259" key="7">
    <source>
        <dbReference type="Pfam" id="PF08245"/>
    </source>
</evidence>
<dbReference type="InterPro" id="IPR036565">
    <property type="entry name" value="Mur-like_cat_sf"/>
</dbReference>
<dbReference type="SUPFAM" id="SSF53244">
    <property type="entry name" value="MurD-like peptide ligases, peptide-binding domain"/>
    <property type="match status" value="1"/>
</dbReference>
<name>A0A1J5TJP4_9ARCH</name>
<dbReference type="GO" id="GO:0005737">
    <property type="term" value="C:cytoplasm"/>
    <property type="evidence" value="ECO:0007669"/>
    <property type="project" value="TreeGrafter"/>
</dbReference>
<dbReference type="GO" id="GO:0004326">
    <property type="term" value="F:tetrahydrofolylpolyglutamate synthase activity"/>
    <property type="evidence" value="ECO:0007669"/>
    <property type="project" value="InterPro"/>
</dbReference>
<dbReference type="InterPro" id="IPR036615">
    <property type="entry name" value="Mur_ligase_C_dom_sf"/>
</dbReference>
<dbReference type="AlphaFoldDB" id="A0A1J5TJP4"/>
<dbReference type="Gene3D" id="3.40.1190.10">
    <property type="entry name" value="Mur-like, catalytic domain"/>
    <property type="match status" value="1"/>
</dbReference>
<proteinExistence type="inferred from homology"/>
<feature type="domain" description="Mur ligase central" evidence="7">
    <location>
        <begin position="55"/>
        <end position="199"/>
    </location>
</feature>
<reference evidence="8 9" key="1">
    <citation type="submission" date="2016-08" db="EMBL/GenBank/DDBJ databases">
        <title>New Insights into Marine Group III Euryarchaeota, from dark to light.</title>
        <authorList>
            <person name="Haro-Moreno J.M."/>
            <person name="Rodriguez-Valera F."/>
            <person name="Lopez-Garcia P."/>
            <person name="Moreira D."/>
            <person name="Martin-Cuadrado A.B."/>
        </authorList>
    </citation>
    <scope>NUCLEOTIDE SEQUENCE [LARGE SCALE GENOMIC DNA]</scope>
    <source>
        <strain evidence="8">CG-Epi1</strain>
    </source>
</reference>
<dbReference type="PANTHER" id="PTHR11136">
    <property type="entry name" value="FOLYLPOLYGLUTAMATE SYNTHASE-RELATED"/>
    <property type="match status" value="1"/>
</dbReference>
<protein>
    <recommendedName>
        <fullName evidence="7">Mur ligase central domain-containing protein</fullName>
    </recommendedName>
</protein>
<dbReference type="GO" id="GO:0005524">
    <property type="term" value="F:ATP binding"/>
    <property type="evidence" value="ECO:0007669"/>
    <property type="project" value="UniProtKB-KW"/>
</dbReference>